<dbReference type="Gene3D" id="3.40.30.10">
    <property type="entry name" value="Glutaredoxin"/>
    <property type="match status" value="1"/>
</dbReference>
<dbReference type="Pfam" id="PF03190">
    <property type="entry name" value="Thioredox_DsbH"/>
    <property type="match status" value="1"/>
</dbReference>
<dbReference type="RefSeq" id="WP_282353903.1">
    <property type="nucleotide sequence ID" value="NZ_JASBQV010000001.1"/>
</dbReference>
<comment type="caution">
    <text evidence="2">The sequence shown here is derived from an EMBL/GenBank/DDBJ whole genome shotgun (WGS) entry which is preliminary data.</text>
</comment>
<dbReference type="EMBL" id="JASBQV010000001">
    <property type="protein sequence ID" value="MDI3233694.1"/>
    <property type="molecule type" value="Genomic_DNA"/>
</dbReference>
<dbReference type="PIRSF" id="PIRSF006402">
    <property type="entry name" value="UCP006402_thioredoxin"/>
    <property type="match status" value="1"/>
</dbReference>
<sequence length="677" mass="78066">MATNRLIHEKSPYLLQHATNPVDWYPWGEEAFSLARATNKPIFLSIGYSTCHWCHVLAHESFEDEETARMLNERFVSIKVDREERPDIDQIYMTAAQLMNGQGGWPLSVFLSPDQTPFYIGTYFPKTPQFNRPSFRQVILQLSEHYRTDPEKIKRVGNELIQALTDVTSADTTGQLDDTLIHDTFDQAMRQFDVQNGGFGEAPKFPSPSLLTFLLDYYRFAEDETALQMVMRTLTAMRDGGITDQIGFGLCRYTVDERWDVPHFEKMLYDNALFATLCIETYQVSGRERFKQYAEEVFTYIERDLLSPDGAFYSAEDADSEGREGTFYTFTYDELLDVLGEDALFPRFYQATPQGNFDGRNVFRRTNQSVQQFADDNGRTVQKTLFQLEQERQTLLHVRSQRIRPFRDDKILTAWNALMISAYAKAGRVFDDHHYTDVAKRALTFLETHLMDDDRLRVRYREGHIQGNGFLDDYSFLTEAYLELHQTTQQTVYIQQALRLTDRMIQDFGDEQGSFFFTSVEEETLLVRPKDIYDGVKPAGNSTAVLNLIRLSQLTGRTDYRECAQHVFSALALEVASQPTGFASLLSAYVRTWLEPKELIMLTDSLETIGPFLADLHKRRLPELSVLAGKKETLLKVAPFIADYDLIDSRPTAYLCQDFQCERPTTNLSELLHQIIE</sequence>
<protein>
    <submittedName>
        <fullName evidence="2">Thioredoxin domain-containing protein</fullName>
    </submittedName>
</protein>
<gene>
    <name evidence="2" type="ORF">QK289_01650</name>
</gene>
<dbReference type="InterPro" id="IPR036249">
    <property type="entry name" value="Thioredoxin-like_sf"/>
</dbReference>
<dbReference type="Gene3D" id="1.50.10.10">
    <property type="match status" value="1"/>
</dbReference>
<proteinExistence type="predicted"/>
<dbReference type="Proteomes" id="UP001243286">
    <property type="component" value="Unassembled WGS sequence"/>
</dbReference>
<evidence type="ECO:0000259" key="1">
    <source>
        <dbReference type="Pfam" id="PF03190"/>
    </source>
</evidence>
<evidence type="ECO:0000313" key="2">
    <source>
        <dbReference type="EMBL" id="MDI3233694.1"/>
    </source>
</evidence>
<dbReference type="PANTHER" id="PTHR42899:SF1">
    <property type="entry name" value="SPERMATOGENESIS-ASSOCIATED PROTEIN 20"/>
    <property type="match status" value="1"/>
</dbReference>
<dbReference type="InterPro" id="IPR001382">
    <property type="entry name" value="Glyco_hydro_47"/>
</dbReference>
<dbReference type="Gene3D" id="1.50.10.20">
    <property type="match status" value="1"/>
</dbReference>
<name>A0ABT6QYD0_9BACL</name>
<dbReference type="PANTHER" id="PTHR42899">
    <property type="entry name" value="SPERMATOGENESIS-ASSOCIATED PROTEIN 20"/>
    <property type="match status" value="1"/>
</dbReference>
<dbReference type="CDD" id="cd02955">
    <property type="entry name" value="SSP411"/>
    <property type="match status" value="1"/>
</dbReference>
<dbReference type="InterPro" id="IPR012341">
    <property type="entry name" value="6hp_glycosidase-like_sf"/>
</dbReference>
<dbReference type="InterPro" id="IPR024705">
    <property type="entry name" value="Ssp411"/>
</dbReference>
<dbReference type="SUPFAM" id="SSF48208">
    <property type="entry name" value="Six-hairpin glycosidases"/>
    <property type="match status" value="1"/>
</dbReference>
<feature type="domain" description="Spermatogenesis-associated protein 20-like TRX" evidence="1">
    <location>
        <begin position="3"/>
        <end position="164"/>
    </location>
</feature>
<dbReference type="SUPFAM" id="SSF52833">
    <property type="entry name" value="Thioredoxin-like"/>
    <property type="match status" value="1"/>
</dbReference>
<reference evidence="2 3" key="1">
    <citation type="submission" date="2023-04" db="EMBL/GenBank/DDBJ databases">
        <title>Antarctic isolates genomes.</title>
        <authorList>
            <person name="Dimov S.G."/>
        </authorList>
    </citation>
    <scope>NUCLEOTIDE SEQUENCE [LARGE SCALE GENOMIC DNA]</scope>
    <source>
        <strain evidence="2 3">AL19</strain>
    </source>
</reference>
<dbReference type="InterPro" id="IPR008928">
    <property type="entry name" value="6-hairpin_glycosidase_sf"/>
</dbReference>
<dbReference type="InterPro" id="IPR004879">
    <property type="entry name" value="Ssp411-like_TRX"/>
</dbReference>
<accession>A0ABT6QYD0</accession>
<organism evidence="2 3">
    <name type="scientific">Exiguobacterium antarcticum</name>
    <dbReference type="NCBI Taxonomy" id="132920"/>
    <lineage>
        <taxon>Bacteria</taxon>
        <taxon>Bacillati</taxon>
        <taxon>Bacillota</taxon>
        <taxon>Bacilli</taxon>
        <taxon>Bacillales</taxon>
        <taxon>Bacillales Family XII. Incertae Sedis</taxon>
        <taxon>Exiguobacterium</taxon>
    </lineage>
</organism>
<dbReference type="Pfam" id="PF01532">
    <property type="entry name" value="Glyco_hydro_47"/>
    <property type="match status" value="1"/>
</dbReference>
<evidence type="ECO:0000313" key="3">
    <source>
        <dbReference type="Proteomes" id="UP001243286"/>
    </source>
</evidence>
<keyword evidence="3" id="KW-1185">Reference proteome</keyword>